<dbReference type="Proteomes" id="UP000663874">
    <property type="component" value="Unassembled WGS sequence"/>
</dbReference>
<reference evidence="2" key="1">
    <citation type="submission" date="2021-02" db="EMBL/GenBank/DDBJ databases">
        <authorList>
            <person name="Nowell W R."/>
        </authorList>
    </citation>
    <scope>NUCLEOTIDE SEQUENCE</scope>
</reference>
<gene>
    <name evidence="2" type="ORF">FNK824_LOCUS28173</name>
</gene>
<comment type="caution">
    <text evidence="2">The sequence shown here is derived from an EMBL/GenBank/DDBJ whole genome shotgun (WGS) entry which is preliminary data.</text>
</comment>
<dbReference type="InterPro" id="IPR004170">
    <property type="entry name" value="WWE_dom"/>
</dbReference>
<proteinExistence type="predicted"/>
<dbReference type="InterPro" id="IPR037197">
    <property type="entry name" value="WWE_dom_sf"/>
</dbReference>
<organism evidence="2 3">
    <name type="scientific">Rotaria sordida</name>
    <dbReference type="NCBI Taxonomy" id="392033"/>
    <lineage>
        <taxon>Eukaryota</taxon>
        <taxon>Metazoa</taxon>
        <taxon>Spiralia</taxon>
        <taxon>Gnathifera</taxon>
        <taxon>Rotifera</taxon>
        <taxon>Eurotatoria</taxon>
        <taxon>Bdelloidea</taxon>
        <taxon>Philodinida</taxon>
        <taxon>Philodinidae</taxon>
        <taxon>Rotaria</taxon>
    </lineage>
</organism>
<accession>A0A819RER8</accession>
<evidence type="ECO:0000313" key="3">
    <source>
        <dbReference type="Proteomes" id="UP000663874"/>
    </source>
</evidence>
<evidence type="ECO:0000259" key="1">
    <source>
        <dbReference type="PROSITE" id="PS50918"/>
    </source>
</evidence>
<evidence type="ECO:0000313" key="2">
    <source>
        <dbReference type="EMBL" id="CAF4040927.1"/>
    </source>
</evidence>
<dbReference type="PROSITE" id="PS50918">
    <property type="entry name" value="WWE"/>
    <property type="match status" value="1"/>
</dbReference>
<dbReference type="Pfam" id="PF02825">
    <property type="entry name" value="WWE"/>
    <property type="match status" value="1"/>
</dbReference>
<protein>
    <recommendedName>
        <fullName evidence="1">WWE domain-containing protein</fullName>
    </recommendedName>
</protein>
<dbReference type="SUPFAM" id="SSF117839">
    <property type="entry name" value="WWE domain"/>
    <property type="match status" value="1"/>
</dbReference>
<name>A0A819RER8_9BILA</name>
<feature type="domain" description="WWE" evidence="1">
    <location>
        <begin position="1"/>
        <end position="78"/>
    </location>
</feature>
<dbReference type="Gene3D" id="3.30.720.50">
    <property type="match status" value="1"/>
</dbReference>
<dbReference type="EMBL" id="CAJOBE010007607">
    <property type="protein sequence ID" value="CAF4040927.1"/>
    <property type="molecule type" value="Genomic_DNA"/>
</dbReference>
<dbReference type="AlphaFoldDB" id="A0A819RER8"/>
<sequence length="225" mass="25922">MSRSPILFRQRNFQWYWSLPTDDNEQQQTYSDIEYDIIEEAYNKKQIEVEIDGDYIVDLQRLVQYRKGECHKHFTIKRIQLDKDRSTDYLRIERFGSTVTLILSSSFSSSSSSSSSSMNEGKKNDTLFHALMKIGDFPRAYFCKEISKPGNTITDVIKAAAEEIVKQGVTLGFMRQAESLSQQLLAVEHFGGNIIADIDTMLPPSEKYLLILIGFFCNKIKIKMD</sequence>